<evidence type="ECO:0000256" key="1">
    <source>
        <dbReference type="SAM" id="Phobius"/>
    </source>
</evidence>
<feature type="transmembrane region" description="Helical" evidence="1">
    <location>
        <begin position="78"/>
        <end position="97"/>
    </location>
</feature>
<dbReference type="Proteomes" id="UP000239297">
    <property type="component" value="Unassembled WGS sequence"/>
</dbReference>
<gene>
    <name evidence="2" type="ORF">C4K88_00115</name>
</gene>
<dbReference type="EMBL" id="PRKW01000001">
    <property type="protein sequence ID" value="PPB50367.1"/>
    <property type="molecule type" value="Genomic_DNA"/>
</dbReference>
<protein>
    <submittedName>
        <fullName evidence="2">Uncharacterized protein</fullName>
    </submittedName>
</protein>
<feature type="transmembrane region" description="Helical" evidence="1">
    <location>
        <begin position="47"/>
        <end position="66"/>
    </location>
</feature>
<name>A0A2S5J0P3_9MICC</name>
<keyword evidence="3" id="KW-1185">Reference proteome</keyword>
<keyword evidence="1" id="KW-1133">Transmembrane helix</keyword>
<sequence length="116" mass="11918">MNEAATIREPSRKAGRLGLLVAGALGVPFIAAVLLAAAPFIPATESGVTGAIVLGSALGWALVAVFSARFSDQSQQWAVAPAVFLGVSGLLLVVFGAPMQEALAWVWHPTLLVLVI</sequence>
<comment type="caution">
    <text evidence="2">The sequence shown here is derived from an EMBL/GenBank/DDBJ whole genome shotgun (WGS) entry which is preliminary data.</text>
</comment>
<evidence type="ECO:0000313" key="2">
    <source>
        <dbReference type="EMBL" id="PPB50367.1"/>
    </source>
</evidence>
<keyword evidence="1" id="KW-0812">Transmembrane</keyword>
<reference evidence="2 3" key="1">
    <citation type="journal article" date="2014" name="Int. J. Syst. Evol. Microbiol.">
        <title>Arthrobacter pityocampae sp. nov., isolated from Thaumetopoea pityocampa (Lep., Thaumetopoeidae).</title>
        <authorList>
            <person name="Ince I.A."/>
            <person name="Demirbag Z."/>
            <person name="Kati H."/>
        </authorList>
    </citation>
    <scope>NUCLEOTIDE SEQUENCE [LARGE SCALE GENOMIC DNA]</scope>
    <source>
        <strain evidence="2 3">Tp2</strain>
    </source>
</reference>
<proteinExistence type="predicted"/>
<dbReference type="AlphaFoldDB" id="A0A2S5J0P3"/>
<evidence type="ECO:0000313" key="3">
    <source>
        <dbReference type="Proteomes" id="UP000239297"/>
    </source>
</evidence>
<organism evidence="2 3">
    <name type="scientific">Arthrobacter pityocampae</name>
    <dbReference type="NCBI Taxonomy" id="547334"/>
    <lineage>
        <taxon>Bacteria</taxon>
        <taxon>Bacillati</taxon>
        <taxon>Actinomycetota</taxon>
        <taxon>Actinomycetes</taxon>
        <taxon>Micrococcales</taxon>
        <taxon>Micrococcaceae</taxon>
        <taxon>Arthrobacter</taxon>
    </lineage>
</organism>
<accession>A0A2S5J0P3</accession>
<feature type="transmembrane region" description="Helical" evidence="1">
    <location>
        <begin position="17"/>
        <end position="41"/>
    </location>
</feature>
<keyword evidence="1" id="KW-0472">Membrane</keyword>
<dbReference type="RefSeq" id="WP_104119642.1">
    <property type="nucleotide sequence ID" value="NZ_PRKW01000001.1"/>
</dbReference>
<dbReference type="OrthoDB" id="7185741at2"/>